<sequence length="511" mass="56201">MTQVSVSEQTTQALENQFGLADRVVDSAALSNTVARFREQGIVLPTFAQLADPSSFDASIVGDANPQGPDARNLWRVHWYNDLAGHRVSVPDHVVLPSSLTGVANPIIVVFGDRFPMITAHKVLAAYSCLAPRLVTGQFDPTYHRAIWPSTGNYARGGVAISRIMGCRGVAILPAGMSQERFDWLDKWCANPAEDVIKTVGTESNVKEIYDACNELDKDPVNFIFNQFCEFSNHLGHYEVTGRAFGHVFETVRDEMKKAGRDITLAAFTSATGSAGTIAAGDRLKDDYGARIVSVEALECPTMLENGFGEHNIQGIGDKHIPLIHNITNSDVVCGISDRATDELDVLFNTPAGRAYLAEKKGLSAELIEALSHFGFSSICNTLAAIKTSKLLNLGPDQAVLTVATDGGALYPSSRVTTLHKRFHGEMTAADAAEVFERHFGDITTDDMIDLSARDRNRIFNLGYYTWVEQQGTPFELFEARRDQSFWRGLRRYLPIWDDMITDFNARVAKG</sequence>
<dbReference type="PANTHER" id="PTHR10314">
    <property type="entry name" value="CYSTATHIONINE BETA-SYNTHASE"/>
    <property type="match status" value="1"/>
</dbReference>
<dbReference type="InterPro" id="IPR050214">
    <property type="entry name" value="Cys_Synth/Cystath_Beta-Synth"/>
</dbReference>
<name>A0A6J7VQC6_9ZZZZ</name>
<dbReference type="SUPFAM" id="SSF53686">
    <property type="entry name" value="Tryptophan synthase beta subunit-like PLP-dependent enzymes"/>
    <property type="match status" value="1"/>
</dbReference>
<dbReference type="Gene3D" id="3.40.50.1100">
    <property type="match status" value="2"/>
</dbReference>
<accession>A0A6J7VQC6</accession>
<protein>
    <submittedName>
        <fullName evidence="1">Unannotated protein</fullName>
    </submittedName>
</protein>
<evidence type="ECO:0000313" key="1">
    <source>
        <dbReference type="EMBL" id="CAB5110511.1"/>
    </source>
</evidence>
<gene>
    <name evidence="1" type="ORF">UFOPK4422_00138</name>
</gene>
<dbReference type="InterPro" id="IPR036052">
    <property type="entry name" value="TrpB-like_PALP_sf"/>
</dbReference>
<organism evidence="1">
    <name type="scientific">freshwater metagenome</name>
    <dbReference type="NCBI Taxonomy" id="449393"/>
    <lineage>
        <taxon>unclassified sequences</taxon>
        <taxon>metagenomes</taxon>
        <taxon>ecological metagenomes</taxon>
    </lineage>
</organism>
<dbReference type="AlphaFoldDB" id="A0A6J7VQC6"/>
<dbReference type="EMBL" id="CAFBRX010000007">
    <property type="protein sequence ID" value="CAB5110511.1"/>
    <property type="molecule type" value="Genomic_DNA"/>
</dbReference>
<reference evidence="1" key="1">
    <citation type="submission" date="2020-05" db="EMBL/GenBank/DDBJ databases">
        <authorList>
            <person name="Chiriac C."/>
            <person name="Salcher M."/>
            <person name="Ghai R."/>
            <person name="Kavagutti S V."/>
        </authorList>
    </citation>
    <scope>NUCLEOTIDE SEQUENCE</scope>
</reference>
<proteinExistence type="predicted"/>